<organism evidence="2 3">
    <name type="scientific">Acorus calamus</name>
    <name type="common">Sweet flag</name>
    <dbReference type="NCBI Taxonomy" id="4465"/>
    <lineage>
        <taxon>Eukaryota</taxon>
        <taxon>Viridiplantae</taxon>
        <taxon>Streptophyta</taxon>
        <taxon>Embryophyta</taxon>
        <taxon>Tracheophyta</taxon>
        <taxon>Spermatophyta</taxon>
        <taxon>Magnoliopsida</taxon>
        <taxon>Liliopsida</taxon>
        <taxon>Acoraceae</taxon>
        <taxon>Acorus</taxon>
    </lineage>
</organism>
<keyword evidence="3" id="KW-1185">Reference proteome</keyword>
<accession>A0AAV9CAM4</accession>
<name>A0AAV9CAM4_ACOCL</name>
<protein>
    <submittedName>
        <fullName evidence="2">Uncharacterized protein</fullName>
    </submittedName>
</protein>
<sequence length="215" mass="25292">MIDFPWDDNQWSMDHLTWADRALHFLCKCGCFRGWQAYDIKRGEGCAIDGQEIKFKMFKESNDSSREQKKVFGEKGEEQKSRHPSGKLPNHIHHCWEFARTLATISMCSVPETANHGPEMTADWANILEDMLRMILKRVDHEDDNRSFKIVSKSWMWFARLEEFTRLLLSPAINHHDIVDHILYNSLDHTRQPLNLLDRVHRERCIGASSNGWLR</sequence>
<feature type="compositionally biased region" description="Basic and acidic residues" evidence="1">
    <location>
        <begin position="60"/>
        <end position="81"/>
    </location>
</feature>
<proteinExistence type="predicted"/>
<reference evidence="2" key="1">
    <citation type="journal article" date="2023" name="Nat. Commun.">
        <title>Diploid and tetraploid genomes of Acorus and the evolution of monocots.</title>
        <authorList>
            <person name="Ma L."/>
            <person name="Liu K.W."/>
            <person name="Li Z."/>
            <person name="Hsiao Y.Y."/>
            <person name="Qi Y."/>
            <person name="Fu T."/>
            <person name="Tang G.D."/>
            <person name="Zhang D."/>
            <person name="Sun W.H."/>
            <person name="Liu D.K."/>
            <person name="Li Y."/>
            <person name="Chen G.Z."/>
            <person name="Liu X.D."/>
            <person name="Liao X.Y."/>
            <person name="Jiang Y.T."/>
            <person name="Yu X."/>
            <person name="Hao Y."/>
            <person name="Huang J."/>
            <person name="Zhao X.W."/>
            <person name="Ke S."/>
            <person name="Chen Y.Y."/>
            <person name="Wu W.L."/>
            <person name="Hsu J.L."/>
            <person name="Lin Y.F."/>
            <person name="Huang M.D."/>
            <person name="Li C.Y."/>
            <person name="Huang L."/>
            <person name="Wang Z.W."/>
            <person name="Zhao X."/>
            <person name="Zhong W.Y."/>
            <person name="Peng D.H."/>
            <person name="Ahmad S."/>
            <person name="Lan S."/>
            <person name="Zhang J.S."/>
            <person name="Tsai W.C."/>
            <person name="Van de Peer Y."/>
            <person name="Liu Z.J."/>
        </authorList>
    </citation>
    <scope>NUCLEOTIDE SEQUENCE</scope>
    <source>
        <strain evidence="2">CP</strain>
    </source>
</reference>
<dbReference type="EMBL" id="JAUJYO010000020">
    <property type="protein sequence ID" value="KAK1285338.1"/>
    <property type="molecule type" value="Genomic_DNA"/>
</dbReference>
<evidence type="ECO:0000313" key="2">
    <source>
        <dbReference type="EMBL" id="KAK1285338.1"/>
    </source>
</evidence>
<evidence type="ECO:0000256" key="1">
    <source>
        <dbReference type="SAM" id="MobiDB-lite"/>
    </source>
</evidence>
<gene>
    <name evidence="2" type="ORF">QJS10_CPB20g00238</name>
</gene>
<reference evidence="2" key="2">
    <citation type="submission" date="2023-06" db="EMBL/GenBank/DDBJ databases">
        <authorList>
            <person name="Ma L."/>
            <person name="Liu K.-W."/>
            <person name="Li Z."/>
            <person name="Hsiao Y.-Y."/>
            <person name="Qi Y."/>
            <person name="Fu T."/>
            <person name="Tang G."/>
            <person name="Zhang D."/>
            <person name="Sun W.-H."/>
            <person name="Liu D.-K."/>
            <person name="Li Y."/>
            <person name="Chen G.-Z."/>
            <person name="Liu X.-D."/>
            <person name="Liao X.-Y."/>
            <person name="Jiang Y.-T."/>
            <person name="Yu X."/>
            <person name="Hao Y."/>
            <person name="Huang J."/>
            <person name="Zhao X.-W."/>
            <person name="Ke S."/>
            <person name="Chen Y.-Y."/>
            <person name="Wu W.-L."/>
            <person name="Hsu J.-L."/>
            <person name="Lin Y.-F."/>
            <person name="Huang M.-D."/>
            <person name="Li C.-Y."/>
            <person name="Huang L."/>
            <person name="Wang Z.-W."/>
            <person name="Zhao X."/>
            <person name="Zhong W.-Y."/>
            <person name="Peng D.-H."/>
            <person name="Ahmad S."/>
            <person name="Lan S."/>
            <person name="Zhang J.-S."/>
            <person name="Tsai W.-C."/>
            <person name="Van De Peer Y."/>
            <person name="Liu Z.-J."/>
        </authorList>
    </citation>
    <scope>NUCLEOTIDE SEQUENCE</scope>
    <source>
        <strain evidence="2">CP</strain>
        <tissue evidence="2">Leaves</tissue>
    </source>
</reference>
<feature type="region of interest" description="Disordered" evidence="1">
    <location>
        <begin position="60"/>
        <end position="88"/>
    </location>
</feature>
<evidence type="ECO:0000313" key="3">
    <source>
        <dbReference type="Proteomes" id="UP001180020"/>
    </source>
</evidence>
<dbReference type="Proteomes" id="UP001180020">
    <property type="component" value="Unassembled WGS sequence"/>
</dbReference>
<dbReference type="AlphaFoldDB" id="A0AAV9CAM4"/>
<comment type="caution">
    <text evidence="2">The sequence shown here is derived from an EMBL/GenBank/DDBJ whole genome shotgun (WGS) entry which is preliminary data.</text>
</comment>